<dbReference type="Pfam" id="PF07715">
    <property type="entry name" value="Plug"/>
    <property type="match status" value="1"/>
</dbReference>
<dbReference type="InterPro" id="IPR008969">
    <property type="entry name" value="CarboxyPept-like_regulatory"/>
</dbReference>
<dbReference type="Pfam" id="PF13715">
    <property type="entry name" value="CarbopepD_reg_2"/>
    <property type="match status" value="1"/>
</dbReference>
<keyword evidence="10" id="KW-1185">Reference proteome</keyword>
<evidence type="ECO:0000256" key="1">
    <source>
        <dbReference type="ARBA" id="ARBA00004571"/>
    </source>
</evidence>
<dbReference type="Gene3D" id="2.40.170.20">
    <property type="entry name" value="TonB-dependent receptor, beta-barrel domain"/>
    <property type="match status" value="1"/>
</dbReference>
<comment type="subcellular location">
    <subcellularLocation>
        <location evidence="1 7">Cell outer membrane</location>
        <topology evidence="1 7">Multi-pass membrane protein</topology>
    </subcellularLocation>
</comment>
<dbReference type="Proteomes" id="UP000184092">
    <property type="component" value="Unassembled WGS sequence"/>
</dbReference>
<reference evidence="10" key="1">
    <citation type="submission" date="2016-11" db="EMBL/GenBank/DDBJ databases">
        <authorList>
            <person name="Varghese N."/>
            <person name="Submissions S."/>
        </authorList>
    </citation>
    <scope>NUCLEOTIDE SEQUENCE [LARGE SCALE GENOMIC DNA]</scope>
    <source>
        <strain evidence="10">CGMCC 1.2749</strain>
    </source>
</reference>
<proteinExistence type="inferred from homology"/>
<keyword evidence="6 7" id="KW-0998">Cell outer membrane</keyword>
<dbReference type="InterPro" id="IPR023996">
    <property type="entry name" value="TonB-dep_OMP_SusC/RagA"/>
</dbReference>
<sequence>MNKFSFYKGGSAFWYLILFGFLLTYTPVRAKTVLRPMPSLPQQTQISGIITHGTTPLPGVTVAVKGKKNNAAISDFNGQYILPAAPTDTLTVSFMGFKTVLVPINGRKIINIQLREDATMLQEVKINAGYYSVKESERTGSIAKITSKEIEKQPVTNVLATMQGRMAGVAITQDSGTPGGGFTIRIRGQNSLRADGNEPLYVIDGVPYSSDTVGFNLTSAATQGTTSPLNSINPADIASIEVLKDADATAIYGSRGANGVVLITTKKGKAGKTTFSINASTGYGKVTKMLNLMDTSQYLEMRKQAFANDSFTEYPANTYDVNGTWDQNRNTNWQKELIGGTAQITSFQGSVSGGSAATQYLLSGNYRNETTILPGDFKYGKGSVLFSMNHMSDDQKFRMAFSAGYTAQKNNQSAFDPTSLSRILAPNAPALYDSEGNLNWENSTWVNPLANFEQEFLSHTNTLLANSVLSYEIATNLQFKTSFGFTDLKNIEKKTTPYTIYDPAYGIGSEYSTLHLNHTERQSWIIEPQLNWKKNLGKGKIEALLGSTFQNQIATRLYEFGSGFASNSLINDFASASFRYVYTSDESIYKYQAFFARVNYNWDTRYIINATGRRDGSSRFGPGKQFANFGALGMAWLFSNESFFKESKLLSFGKLRASYGTTGNDQIGDYQFLNTYVSSGNAYQGVIGLSPARLYNPDFGWETNRKFEVALEVGFLKDQIFLTTAWYKNRSSNQLVGIPLPGTTGFTSLNANLDATVQNSGFEITLRTINFQGQNFSWTSNFNISASRNKLISFPGLETSPYSGTYVIGQSLNIQKLYHFTGLNPATGVYEYQDVNGDGILSSVDDKQQLVDFTPDYFGGLQNQFTYKGLQLDFLFQFVKQTKIDNGPSVPGIGQNQRPEVLNSWQQAGDQTPYQQLTTGLNSNVVSAYYRYSESDGAITDGSYIRLKNISLTYDLPLKMDNGIRCRLYLQGQNLLTFTKYKNGDPESKFNGYLPPLKFYTAGVQLTF</sequence>
<organism evidence="9 10">
    <name type="scientific">Flavobacterium xinjiangense</name>
    <dbReference type="NCBI Taxonomy" id="178356"/>
    <lineage>
        <taxon>Bacteria</taxon>
        <taxon>Pseudomonadati</taxon>
        <taxon>Bacteroidota</taxon>
        <taxon>Flavobacteriia</taxon>
        <taxon>Flavobacteriales</taxon>
        <taxon>Flavobacteriaceae</taxon>
        <taxon>Flavobacterium</taxon>
    </lineage>
</organism>
<dbReference type="InterPro" id="IPR039426">
    <property type="entry name" value="TonB-dep_rcpt-like"/>
</dbReference>
<evidence type="ECO:0000256" key="2">
    <source>
        <dbReference type="ARBA" id="ARBA00022448"/>
    </source>
</evidence>
<dbReference type="NCBIfam" id="TIGR04057">
    <property type="entry name" value="SusC_RagA_signa"/>
    <property type="match status" value="1"/>
</dbReference>
<keyword evidence="2 7" id="KW-0813">Transport</keyword>
<dbReference type="Gene3D" id="2.170.130.10">
    <property type="entry name" value="TonB-dependent receptor, plug domain"/>
    <property type="match status" value="1"/>
</dbReference>
<evidence type="ECO:0000256" key="7">
    <source>
        <dbReference type="PROSITE-ProRule" id="PRU01360"/>
    </source>
</evidence>
<keyword evidence="3 7" id="KW-1134">Transmembrane beta strand</keyword>
<dbReference type="InterPro" id="IPR037066">
    <property type="entry name" value="Plug_dom_sf"/>
</dbReference>
<dbReference type="NCBIfam" id="TIGR04056">
    <property type="entry name" value="OMP_RagA_SusC"/>
    <property type="match status" value="1"/>
</dbReference>
<dbReference type="AlphaFoldDB" id="A0A1M7P6W0"/>
<name>A0A1M7P6W0_9FLAO</name>
<evidence type="ECO:0000256" key="6">
    <source>
        <dbReference type="ARBA" id="ARBA00023237"/>
    </source>
</evidence>
<dbReference type="EMBL" id="FRCL01000014">
    <property type="protein sequence ID" value="SHN11891.1"/>
    <property type="molecule type" value="Genomic_DNA"/>
</dbReference>
<gene>
    <name evidence="9" type="ORF">SAMN05216269_11412</name>
</gene>
<feature type="domain" description="TonB-dependent receptor plug" evidence="8">
    <location>
        <begin position="136"/>
        <end position="260"/>
    </location>
</feature>
<accession>A0A1M7P6W0</accession>
<dbReference type="GO" id="GO:0009279">
    <property type="term" value="C:cell outer membrane"/>
    <property type="evidence" value="ECO:0007669"/>
    <property type="project" value="UniProtKB-SubCell"/>
</dbReference>
<dbReference type="InterPro" id="IPR012910">
    <property type="entry name" value="Plug_dom"/>
</dbReference>
<dbReference type="OrthoDB" id="9768177at2"/>
<evidence type="ECO:0000313" key="9">
    <source>
        <dbReference type="EMBL" id="SHN11891.1"/>
    </source>
</evidence>
<dbReference type="PROSITE" id="PS52016">
    <property type="entry name" value="TONB_DEPENDENT_REC_3"/>
    <property type="match status" value="1"/>
</dbReference>
<keyword evidence="4 7" id="KW-0812">Transmembrane</keyword>
<comment type="similarity">
    <text evidence="7">Belongs to the TonB-dependent receptor family.</text>
</comment>
<dbReference type="RefSeq" id="WP_073210630.1">
    <property type="nucleotide sequence ID" value="NZ_FRCL01000014.1"/>
</dbReference>
<evidence type="ECO:0000256" key="3">
    <source>
        <dbReference type="ARBA" id="ARBA00022452"/>
    </source>
</evidence>
<dbReference type="InterPro" id="IPR023997">
    <property type="entry name" value="TonB-dep_OMP_SusC/RagA_CS"/>
</dbReference>
<dbReference type="STRING" id="178356.SAMN05216269_11412"/>
<protein>
    <submittedName>
        <fullName evidence="9">TonB-linked outer membrane protein, SusC/RagA family</fullName>
    </submittedName>
</protein>
<evidence type="ECO:0000313" key="10">
    <source>
        <dbReference type="Proteomes" id="UP000184092"/>
    </source>
</evidence>
<evidence type="ECO:0000259" key="8">
    <source>
        <dbReference type="Pfam" id="PF07715"/>
    </source>
</evidence>
<dbReference type="SUPFAM" id="SSF56935">
    <property type="entry name" value="Porins"/>
    <property type="match status" value="1"/>
</dbReference>
<evidence type="ECO:0000256" key="5">
    <source>
        <dbReference type="ARBA" id="ARBA00023136"/>
    </source>
</evidence>
<evidence type="ECO:0000256" key="4">
    <source>
        <dbReference type="ARBA" id="ARBA00022692"/>
    </source>
</evidence>
<dbReference type="InterPro" id="IPR036942">
    <property type="entry name" value="Beta-barrel_TonB_sf"/>
</dbReference>
<keyword evidence="5 7" id="KW-0472">Membrane</keyword>
<dbReference type="SUPFAM" id="SSF49464">
    <property type="entry name" value="Carboxypeptidase regulatory domain-like"/>
    <property type="match status" value="1"/>
</dbReference>